<organism evidence="1">
    <name type="scientific">bioreactor metagenome</name>
    <dbReference type="NCBI Taxonomy" id="1076179"/>
    <lineage>
        <taxon>unclassified sequences</taxon>
        <taxon>metagenomes</taxon>
        <taxon>ecological metagenomes</taxon>
    </lineage>
</organism>
<evidence type="ECO:0000313" key="1">
    <source>
        <dbReference type="EMBL" id="MPM94504.1"/>
    </source>
</evidence>
<protein>
    <submittedName>
        <fullName evidence="1">Uncharacterized protein</fullName>
    </submittedName>
</protein>
<comment type="caution">
    <text evidence="1">The sequence shown here is derived from an EMBL/GenBank/DDBJ whole genome shotgun (WGS) entry which is preliminary data.</text>
</comment>
<dbReference type="AlphaFoldDB" id="A0A645DY96"/>
<gene>
    <name evidence="1" type="ORF">SDC9_141650</name>
</gene>
<sequence>MWRNFRKHCVSFPSAEVGANKGIEHRKIAQVGIREASILREPDTPSVQKPEIAGIAVCNGEQGVGLPARAVTIRIETD</sequence>
<reference evidence="1" key="1">
    <citation type="submission" date="2019-08" db="EMBL/GenBank/DDBJ databases">
        <authorList>
            <person name="Kucharzyk K."/>
            <person name="Murdoch R.W."/>
            <person name="Higgins S."/>
            <person name="Loffler F."/>
        </authorList>
    </citation>
    <scope>NUCLEOTIDE SEQUENCE</scope>
</reference>
<accession>A0A645DY96</accession>
<dbReference type="EMBL" id="VSSQ01041121">
    <property type="protein sequence ID" value="MPM94504.1"/>
    <property type="molecule type" value="Genomic_DNA"/>
</dbReference>
<name>A0A645DY96_9ZZZZ</name>
<proteinExistence type="predicted"/>